<name>A0ACD3AE48_9AGAR</name>
<gene>
    <name evidence="1" type="ORF">BDN72DRAFT_963806</name>
</gene>
<protein>
    <submittedName>
        <fullName evidence="1">Uncharacterized protein</fullName>
    </submittedName>
</protein>
<organism evidence="1 2">
    <name type="scientific">Pluteus cervinus</name>
    <dbReference type="NCBI Taxonomy" id="181527"/>
    <lineage>
        <taxon>Eukaryota</taxon>
        <taxon>Fungi</taxon>
        <taxon>Dikarya</taxon>
        <taxon>Basidiomycota</taxon>
        <taxon>Agaricomycotina</taxon>
        <taxon>Agaricomycetes</taxon>
        <taxon>Agaricomycetidae</taxon>
        <taxon>Agaricales</taxon>
        <taxon>Pluteineae</taxon>
        <taxon>Pluteaceae</taxon>
        <taxon>Pluteus</taxon>
    </lineage>
</organism>
<evidence type="ECO:0000313" key="1">
    <source>
        <dbReference type="EMBL" id="TFK63589.1"/>
    </source>
</evidence>
<accession>A0ACD3AE48</accession>
<proteinExistence type="predicted"/>
<dbReference type="EMBL" id="ML208515">
    <property type="protein sequence ID" value="TFK63589.1"/>
    <property type="molecule type" value="Genomic_DNA"/>
</dbReference>
<dbReference type="Proteomes" id="UP000308600">
    <property type="component" value="Unassembled WGS sequence"/>
</dbReference>
<evidence type="ECO:0000313" key="2">
    <source>
        <dbReference type="Proteomes" id="UP000308600"/>
    </source>
</evidence>
<sequence length="501" mass="56230">MAFSTSHIYSHLPSFRTDGLPPDEVRRKLDEEISQLQTRIIMLKTFRNSFASISRLPTELLSRVFTHVQGWYTRTKGRNHGDRIFIITWVCRQWRHTALASPQLWAIIADITQESPMNINQIEAFIQRSQNLPLSIILSSPSEKVLTTSLSQMSRIQGLGLTNAVMDDSDLKVLKTLSQPAPQLVALTFKEISFSSINLFSGIHPKLDSIRFTACELAFTSPEGRSLVLSSTLTCLHIIDHFPLIQVASFSKVLVALPRLQELLLDNSLDDHPFPHAPPQVTLPNLQTLKFIDEYPSALGFLAWLKVPSASVFVSLEGNTDWSNFSFHFRQYQHQMSLTIRGVSITQESPTTATVSITGMHLYHRLSLQLEATVYQIAAVVRMLDVSEISNISMHGFPIDPVDMWLLLEVKSLEVLSFSGDPEDVDSVAGFLSYKDDDPDDVFYGEIFPKLKELNLGELGDEVYETLLKELILREEAGLGSVKLSVVGREIQGRSASEEDS</sequence>
<reference evidence="1 2" key="1">
    <citation type="journal article" date="2019" name="Nat. Ecol. Evol.">
        <title>Megaphylogeny resolves global patterns of mushroom evolution.</title>
        <authorList>
            <person name="Varga T."/>
            <person name="Krizsan K."/>
            <person name="Foldi C."/>
            <person name="Dima B."/>
            <person name="Sanchez-Garcia M."/>
            <person name="Sanchez-Ramirez S."/>
            <person name="Szollosi G.J."/>
            <person name="Szarkandi J.G."/>
            <person name="Papp V."/>
            <person name="Albert L."/>
            <person name="Andreopoulos W."/>
            <person name="Angelini C."/>
            <person name="Antonin V."/>
            <person name="Barry K.W."/>
            <person name="Bougher N.L."/>
            <person name="Buchanan P."/>
            <person name="Buyck B."/>
            <person name="Bense V."/>
            <person name="Catcheside P."/>
            <person name="Chovatia M."/>
            <person name="Cooper J."/>
            <person name="Damon W."/>
            <person name="Desjardin D."/>
            <person name="Finy P."/>
            <person name="Geml J."/>
            <person name="Haridas S."/>
            <person name="Hughes K."/>
            <person name="Justo A."/>
            <person name="Karasinski D."/>
            <person name="Kautmanova I."/>
            <person name="Kiss B."/>
            <person name="Kocsube S."/>
            <person name="Kotiranta H."/>
            <person name="LaButti K.M."/>
            <person name="Lechner B.E."/>
            <person name="Liimatainen K."/>
            <person name="Lipzen A."/>
            <person name="Lukacs Z."/>
            <person name="Mihaltcheva S."/>
            <person name="Morgado L.N."/>
            <person name="Niskanen T."/>
            <person name="Noordeloos M.E."/>
            <person name="Ohm R.A."/>
            <person name="Ortiz-Santana B."/>
            <person name="Ovrebo C."/>
            <person name="Racz N."/>
            <person name="Riley R."/>
            <person name="Savchenko A."/>
            <person name="Shiryaev A."/>
            <person name="Soop K."/>
            <person name="Spirin V."/>
            <person name="Szebenyi C."/>
            <person name="Tomsovsky M."/>
            <person name="Tulloss R.E."/>
            <person name="Uehling J."/>
            <person name="Grigoriev I.V."/>
            <person name="Vagvolgyi C."/>
            <person name="Papp T."/>
            <person name="Martin F.M."/>
            <person name="Miettinen O."/>
            <person name="Hibbett D.S."/>
            <person name="Nagy L.G."/>
        </authorList>
    </citation>
    <scope>NUCLEOTIDE SEQUENCE [LARGE SCALE GENOMIC DNA]</scope>
    <source>
        <strain evidence="1 2">NL-1719</strain>
    </source>
</reference>
<keyword evidence="2" id="KW-1185">Reference proteome</keyword>